<feature type="compositionally biased region" description="Basic and acidic residues" evidence="6">
    <location>
        <begin position="72"/>
        <end position="82"/>
    </location>
</feature>
<proteinExistence type="predicted"/>
<evidence type="ECO:0000256" key="1">
    <source>
        <dbReference type="ARBA" id="ARBA00004141"/>
    </source>
</evidence>
<feature type="compositionally biased region" description="Low complexity" evidence="6">
    <location>
        <begin position="23"/>
        <end position="33"/>
    </location>
</feature>
<dbReference type="PANTHER" id="PTHR10037">
    <property type="entry name" value="VOLTAGE-GATED CATION CHANNEL CALCIUM AND SODIUM"/>
    <property type="match status" value="1"/>
</dbReference>
<feature type="domain" description="EF-hand" evidence="8">
    <location>
        <begin position="529"/>
        <end position="564"/>
    </location>
</feature>
<feature type="compositionally biased region" description="Low complexity" evidence="6">
    <location>
        <begin position="146"/>
        <end position="155"/>
    </location>
</feature>
<evidence type="ECO:0000313" key="9">
    <source>
        <dbReference type="EMBL" id="CAK0843840.1"/>
    </source>
</evidence>
<dbReference type="PROSITE" id="PS50222">
    <property type="entry name" value="EF_HAND_2"/>
    <property type="match status" value="1"/>
</dbReference>
<dbReference type="Gene3D" id="1.10.287.70">
    <property type="match status" value="1"/>
</dbReference>
<protein>
    <recommendedName>
        <fullName evidence="8">EF-hand domain-containing protein</fullName>
    </recommendedName>
</protein>
<evidence type="ECO:0000256" key="6">
    <source>
        <dbReference type="SAM" id="MobiDB-lite"/>
    </source>
</evidence>
<dbReference type="EMBL" id="CAUYUJ010014613">
    <property type="protein sequence ID" value="CAK0843840.1"/>
    <property type="molecule type" value="Genomic_DNA"/>
</dbReference>
<gene>
    <name evidence="9" type="ORF">PCOR1329_LOCUS38064</name>
</gene>
<evidence type="ECO:0000256" key="4">
    <source>
        <dbReference type="ARBA" id="ARBA00022989"/>
    </source>
</evidence>
<feature type="compositionally biased region" description="Basic and acidic residues" evidence="6">
    <location>
        <begin position="39"/>
        <end position="48"/>
    </location>
</feature>
<dbReference type="InterPro" id="IPR027359">
    <property type="entry name" value="Volt_channel_dom_sf"/>
</dbReference>
<dbReference type="PROSITE" id="PS00018">
    <property type="entry name" value="EF_HAND_1"/>
    <property type="match status" value="1"/>
</dbReference>
<feature type="transmembrane region" description="Helical" evidence="7">
    <location>
        <begin position="401"/>
        <end position="423"/>
    </location>
</feature>
<dbReference type="InterPro" id="IPR018247">
    <property type="entry name" value="EF_Hand_1_Ca_BS"/>
</dbReference>
<evidence type="ECO:0000256" key="3">
    <source>
        <dbReference type="ARBA" id="ARBA00022837"/>
    </source>
</evidence>
<accession>A0ABN9TFE5</accession>
<evidence type="ECO:0000256" key="7">
    <source>
        <dbReference type="SAM" id="Phobius"/>
    </source>
</evidence>
<dbReference type="Proteomes" id="UP001189429">
    <property type="component" value="Unassembled WGS sequence"/>
</dbReference>
<keyword evidence="4 7" id="KW-1133">Transmembrane helix</keyword>
<feature type="compositionally biased region" description="Gly residues" evidence="6">
    <location>
        <begin position="1"/>
        <end position="10"/>
    </location>
</feature>
<organism evidence="9 10">
    <name type="scientific">Prorocentrum cordatum</name>
    <dbReference type="NCBI Taxonomy" id="2364126"/>
    <lineage>
        <taxon>Eukaryota</taxon>
        <taxon>Sar</taxon>
        <taxon>Alveolata</taxon>
        <taxon>Dinophyceae</taxon>
        <taxon>Prorocentrales</taxon>
        <taxon>Prorocentraceae</taxon>
        <taxon>Prorocentrum</taxon>
    </lineage>
</organism>
<feature type="region of interest" description="Disordered" evidence="6">
    <location>
        <begin position="646"/>
        <end position="707"/>
    </location>
</feature>
<keyword evidence="3" id="KW-0106">Calcium</keyword>
<dbReference type="Gene3D" id="1.20.120.350">
    <property type="entry name" value="Voltage-gated potassium channels. Chain C"/>
    <property type="match status" value="1"/>
</dbReference>
<dbReference type="Pfam" id="PF00520">
    <property type="entry name" value="Ion_trans"/>
    <property type="match status" value="1"/>
</dbReference>
<evidence type="ECO:0000259" key="8">
    <source>
        <dbReference type="PROSITE" id="PS50222"/>
    </source>
</evidence>
<keyword evidence="5 7" id="KW-0472">Membrane</keyword>
<feature type="compositionally biased region" description="Pro residues" evidence="6">
    <location>
        <begin position="84"/>
        <end position="94"/>
    </location>
</feature>
<feature type="region of interest" description="Disordered" evidence="6">
    <location>
        <begin position="1"/>
        <end position="96"/>
    </location>
</feature>
<evidence type="ECO:0000256" key="2">
    <source>
        <dbReference type="ARBA" id="ARBA00022692"/>
    </source>
</evidence>
<feature type="transmembrane region" description="Helical" evidence="7">
    <location>
        <begin position="311"/>
        <end position="333"/>
    </location>
</feature>
<feature type="region of interest" description="Disordered" evidence="6">
    <location>
        <begin position="144"/>
        <end position="164"/>
    </location>
</feature>
<feature type="transmembrane region" description="Helical" evidence="7">
    <location>
        <begin position="486"/>
        <end position="504"/>
    </location>
</feature>
<dbReference type="InterPro" id="IPR005821">
    <property type="entry name" value="Ion_trans_dom"/>
</dbReference>
<name>A0ABN9TFE5_9DINO</name>
<comment type="caution">
    <text evidence="9">The sequence shown here is derived from an EMBL/GenBank/DDBJ whole genome shotgun (WGS) entry which is preliminary data.</text>
</comment>
<dbReference type="SUPFAM" id="SSF81324">
    <property type="entry name" value="Voltage-gated potassium channels"/>
    <property type="match status" value="1"/>
</dbReference>
<evidence type="ECO:0000313" key="10">
    <source>
        <dbReference type="Proteomes" id="UP001189429"/>
    </source>
</evidence>
<dbReference type="InterPro" id="IPR011992">
    <property type="entry name" value="EF-hand-dom_pair"/>
</dbReference>
<reference evidence="9" key="1">
    <citation type="submission" date="2023-10" db="EMBL/GenBank/DDBJ databases">
        <authorList>
            <person name="Chen Y."/>
            <person name="Shah S."/>
            <person name="Dougan E. K."/>
            <person name="Thang M."/>
            <person name="Chan C."/>
        </authorList>
    </citation>
    <scope>NUCLEOTIDE SEQUENCE [LARGE SCALE GENOMIC DNA]</scope>
</reference>
<comment type="subcellular location">
    <subcellularLocation>
        <location evidence="1">Membrane</location>
        <topology evidence="1">Multi-pass membrane protein</topology>
    </subcellularLocation>
</comment>
<sequence>MVGVPGGWTLSGGAELEHDERAMAAPAMKANAEAPPPAEEGHWVRPDRGAPGSLAFRKKRCWRPPSPSAGTKGDRYPPRGRELPPAPHADPSPPRVRELQLAPNAERGAAHAPGGWEAADAVVIGTLHEHGLLLEEILQRLPPAPGAAAPRSPSSQKSGAPGEEKLVEAKLLDSASGGMRRLDGPDCCGPEFPIVADGQGSEGRLVQAATTFAAATAPRPKKTKSNSLFHKKAQSGTPSNRVSKAVHKLVDSPAFELFCGCLILVNTVIMVIDEQFSGAQVGYDIGFYTAYGSDEWADRVHNESLFRIFEAIFAVIFTVEVALRIVGTGCLFFRRPTDNFDLAVVVLSDLSVIVSGTHLLEGIQLLRLLRAAKLLRLVKLVRTMEGFDSLHLMTTALQSSIWALFWSVLLLLSIQTFVAMIATNVFRSAYLQKGNLSDDDKEYLFTYWGTYTRSMLSLFELALANWTPICRWLMENLHEGFMVAALSYKLVMGIAVVGVINAVFMQETFKVAHTDDEIMVRMKMKAARQHKDKMSALFAEADADSSGRIQREEFRAILEDDSIKTWLASMDLDASDADTVFDLLRGDDDAIDHNELIHGIGHLRPGDERYAHTHTDPGPRAGLVRIGACAYFVFLNEGGRAVHRHAQAAAGAGREQPGQRGGQRLIAGAGRPPLRSGAPWGRLSDERPGTQTASGHERTRVHVPTKS</sequence>
<dbReference type="SUPFAM" id="SSF47473">
    <property type="entry name" value="EF-hand"/>
    <property type="match status" value="1"/>
</dbReference>
<dbReference type="InterPro" id="IPR002048">
    <property type="entry name" value="EF_hand_dom"/>
</dbReference>
<feature type="compositionally biased region" description="Low complexity" evidence="6">
    <location>
        <begin position="647"/>
        <end position="664"/>
    </location>
</feature>
<dbReference type="InterPro" id="IPR043203">
    <property type="entry name" value="VGCC_Ca_Na"/>
</dbReference>
<dbReference type="PANTHER" id="PTHR10037:SF62">
    <property type="entry name" value="SODIUM CHANNEL PROTEIN 60E"/>
    <property type="match status" value="1"/>
</dbReference>
<keyword evidence="2 7" id="KW-0812">Transmembrane</keyword>
<evidence type="ECO:0000256" key="5">
    <source>
        <dbReference type="ARBA" id="ARBA00023136"/>
    </source>
</evidence>
<keyword evidence="10" id="KW-1185">Reference proteome</keyword>